<dbReference type="Pfam" id="PF04230">
    <property type="entry name" value="PS_pyruv_trans"/>
    <property type="match status" value="1"/>
</dbReference>
<protein>
    <submittedName>
        <fullName evidence="2">Polysaccharide pyruvyl transferase family protein</fullName>
    </submittedName>
</protein>
<evidence type="ECO:0000259" key="1">
    <source>
        <dbReference type="Pfam" id="PF04230"/>
    </source>
</evidence>
<accession>A0A437GVL5</accession>
<reference evidence="2 3" key="1">
    <citation type="submission" date="2018-12" db="EMBL/GenBank/DDBJ databases">
        <title>Croceicoccus ponticola sp. nov., a lipolytic bacterium isolated from seawater.</title>
        <authorList>
            <person name="Yoon J.-H."/>
        </authorList>
    </citation>
    <scope>NUCLEOTIDE SEQUENCE [LARGE SCALE GENOMIC DNA]</scope>
    <source>
        <strain evidence="2 3">GM-16</strain>
    </source>
</reference>
<dbReference type="GO" id="GO:0016740">
    <property type="term" value="F:transferase activity"/>
    <property type="evidence" value="ECO:0007669"/>
    <property type="project" value="UniProtKB-KW"/>
</dbReference>
<dbReference type="AlphaFoldDB" id="A0A437GVL5"/>
<organism evidence="2 3">
    <name type="scientific">Croceicoccus ponticola</name>
    <dbReference type="NCBI Taxonomy" id="2217664"/>
    <lineage>
        <taxon>Bacteria</taxon>
        <taxon>Pseudomonadati</taxon>
        <taxon>Pseudomonadota</taxon>
        <taxon>Alphaproteobacteria</taxon>
        <taxon>Sphingomonadales</taxon>
        <taxon>Erythrobacteraceae</taxon>
        <taxon>Croceicoccus</taxon>
    </lineage>
</organism>
<gene>
    <name evidence="2" type="ORF">EKN06_12810</name>
</gene>
<feature type="domain" description="Polysaccharide pyruvyl transferase" evidence="1">
    <location>
        <begin position="29"/>
        <end position="184"/>
    </location>
</feature>
<name>A0A437GVL5_9SPHN</name>
<dbReference type="InterPro" id="IPR007345">
    <property type="entry name" value="Polysacch_pyruvyl_Trfase"/>
</dbReference>
<dbReference type="OrthoDB" id="9802987at2"/>
<evidence type="ECO:0000313" key="2">
    <source>
        <dbReference type="EMBL" id="RVQ65801.1"/>
    </source>
</evidence>
<proteinExistence type="predicted"/>
<keyword evidence="3" id="KW-1185">Reference proteome</keyword>
<comment type="caution">
    <text evidence="2">The sequence shown here is derived from an EMBL/GenBank/DDBJ whole genome shotgun (WGS) entry which is preliminary data.</text>
</comment>
<keyword evidence="2" id="KW-0808">Transferase</keyword>
<evidence type="ECO:0000313" key="3">
    <source>
        <dbReference type="Proteomes" id="UP000283003"/>
    </source>
</evidence>
<sequence length="335" mass="37935">MVADERVVQELSEIRVSVAYFDPSIASENLGDLIIRDAVLKEFGDIFSDEQIVELTTQEVIGKRTHRLSRSAKYRIIGGTNLLSSFMLKYRQWQIGIRDARKLGPITLMGVGWWQYQPNPDLYTRMVLRTALSESGLHSVRDNYTREKLASIGINNVVNTSCPTTWQLTPEHCAMIPRDKGREVVLTLTDYNRSPQFDNHLIATLLGAYDAVYFWPQGTGDLEYGQQLGLLEKTNLIGPTLAAYDAVLDQRPVDFFGTRLHAGIRAMQKGRRATIVAIDNRSSEISRDIGLPTVHRDDLPHAIDLAINGHQETKLSVPFDQIERWKAQFNNQHSE</sequence>
<dbReference type="Proteomes" id="UP000283003">
    <property type="component" value="Unassembled WGS sequence"/>
</dbReference>
<dbReference type="EMBL" id="RXOL01000006">
    <property type="protein sequence ID" value="RVQ65801.1"/>
    <property type="molecule type" value="Genomic_DNA"/>
</dbReference>